<dbReference type="RefSeq" id="WP_304541767.1">
    <property type="nucleotide sequence ID" value="NZ_JARPTC010000007.1"/>
</dbReference>
<organism evidence="11 12">
    <name type="scientific">Desulforamulus aquiferis</name>
    <dbReference type="NCBI Taxonomy" id="1397668"/>
    <lineage>
        <taxon>Bacteria</taxon>
        <taxon>Bacillati</taxon>
        <taxon>Bacillota</taxon>
        <taxon>Clostridia</taxon>
        <taxon>Eubacteriales</taxon>
        <taxon>Peptococcaceae</taxon>
        <taxon>Desulforamulus</taxon>
    </lineage>
</organism>
<dbReference type="PANTHER" id="PTHR34981">
    <property type="entry name" value="CELL DIVISION PROTEIN ZAPA"/>
    <property type="match status" value="1"/>
</dbReference>
<dbReference type="AlphaFoldDB" id="A0AAW7ZBC0"/>
<comment type="caution">
    <text evidence="11">The sequence shown here is derived from an EMBL/GenBank/DDBJ whole genome shotgun (WGS) entry which is preliminary data.</text>
</comment>
<evidence type="ECO:0000313" key="11">
    <source>
        <dbReference type="EMBL" id="MDO7786687.1"/>
    </source>
</evidence>
<evidence type="ECO:0000256" key="3">
    <source>
        <dbReference type="ARBA" id="ARBA00022490"/>
    </source>
</evidence>
<dbReference type="GO" id="GO:0043093">
    <property type="term" value="P:FtsZ-dependent cytokinesis"/>
    <property type="evidence" value="ECO:0007669"/>
    <property type="project" value="TreeGrafter"/>
</dbReference>
<proteinExistence type="predicted"/>
<name>A0AAW7ZBC0_9FIRM</name>
<dbReference type="EMBL" id="JARPTC010000007">
    <property type="protein sequence ID" value="MDO7786687.1"/>
    <property type="molecule type" value="Genomic_DNA"/>
</dbReference>
<dbReference type="GO" id="GO:0000917">
    <property type="term" value="P:division septum assembly"/>
    <property type="evidence" value="ECO:0007669"/>
    <property type="project" value="UniProtKB-KW"/>
</dbReference>
<evidence type="ECO:0000256" key="9">
    <source>
        <dbReference type="ARBA" id="ARBA00033158"/>
    </source>
</evidence>
<comment type="subunit">
    <text evidence="8">Homodimer. Interacts with FtsZ.</text>
</comment>
<reference evidence="11" key="2">
    <citation type="submission" date="2023-03" db="EMBL/GenBank/DDBJ databases">
        <authorList>
            <person name="Zhang Z."/>
        </authorList>
    </citation>
    <scope>NUCLEOTIDE SEQUENCE</scope>
    <source>
        <strain evidence="11">DSA</strain>
    </source>
</reference>
<comment type="function">
    <text evidence="7">Activator of cell division through the inhibition of FtsZ GTPase activity, therefore promoting FtsZ assembly into bundles of protofilaments necessary for the formation of the division Z ring. It is recruited early at mid-cell but it is not essential for cell division.</text>
</comment>
<dbReference type="GO" id="GO:0005829">
    <property type="term" value="C:cytosol"/>
    <property type="evidence" value="ECO:0007669"/>
    <property type="project" value="TreeGrafter"/>
</dbReference>
<evidence type="ECO:0000256" key="1">
    <source>
        <dbReference type="ARBA" id="ARBA00004496"/>
    </source>
</evidence>
<keyword evidence="12" id="KW-1185">Reference proteome</keyword>
<dbReference type="Pfam" id="PF05164">
    <property type="entry name" value="ZapA"/>
    <property type="match status" value="1"/>
</dbReference>
<evidence type="ECO:0000313" key="12">
    <source>
        <dbReference type="Proteomes" id="UP001172911"/>
    </source>
</evidence>
<keyword evidence="10" id="KW-0175">Coiled coil</keyword>
<dbReference type="PANTHER" id="PTHR34981:SF1">
    <property type="entry name" value="CELL DIVISION PROTEIN ZAPA"/>
    <property type="match status" value="1"/>
</dbReference>
<sequence length="90" mass="10410">MSSQANRVEVEILGEHYTLKGHESPEYMLMVAHQVNKRMNEIRQRNNKLSLNKVAVLSAINLVDELIKLQQEYNNLLQMIEPEKTNCSAE</sequence>
<dbReference type="GO" id="GO:0030428">
    <property type="term" value="C:cell septum"/>
    <property type="evidence" value="ECO:0007669"/>
    <property type="project" value="TreeGrafter"/>
</dbReference>
<dbReference type="InterPro" id="IPR053712">
    <property type="entry name" value="Bac_CellDiv_Activator"/>
</dbReference>
<dbReference type="GO" id="GO:0032153">
    <property type="term" value="C:cell division site"/>
    <property type="evidence" value="ECO:0007669"/>
    <property type="project" value="TreeGrafter"/>
</dbReference>
<keyword evidence="6" id="KW-0131">Cell cycle</keyword>
<dbReference type="GO" id="GO:0000921">
    <property type="term" value="P:septin ring assembly"/>
    <property type="evidence" value="ECO:0007669"/>
    <property type="project" value="TreeGrafter"/>
</dbReference>
<accession>A0AAW7ZBC0</accession>
<evidence type="ECO:0000256" key="5">
    <source>
        <dbReference type="ARBA" id="ARBA00023210"/>
    </source>
</evidence>
<evidence type="ECO:0000256" key="7">
    <source>
        <dbReference type="ARBA" id="ARBA00024910"/>
    </source>
</evidence>
<protein>
    <recommendedName>
        <fullName evidence="2">Cell division protein ZapA</fullName>
    </recommendedName>
    <alternativeName>
        <fullName evidence="9">Z ring-associated protein ZapA</fullName>
    </alternativeName>
</protein>
<keyword evidence="4 11" id="KW-0132">Cell division</keyword>
<feature type="coiled-coil region" evidence="10">
    <location>
        <begin position="32"/>
        <end position="79"/>
    </location>
</feature>
<evidence type="ECO:0000256" key="4">
    <source>
        <dbReference type="ARBA" id="ARBA00022618"/>
    </source>
</evidence>
<keyword evidence="5" id="KW-0717">Septation</keyword>
<dbReference type="SUPFAM" id="SSF102829">
    <property type="entry name" value="Cell division protein ZapA-like"/>
    <property type="match status" value="1"/>
</dbReference>
<keyword evidence="3" id="KW-0963">Cytoplasm</keyword>
<comment type="subcellular location">
    <subcellularLocation>
        <location evidence="1">Cytoplasm</location>
    </subcellularLocation>
</comment>
<evidence type="ECO:0000256" key="8">
    <source>
        <dbReference type="ARBA" id="ARBA00026068"/>
    </source>
</evidence>
<evidence type="ECO:0000256" key="2">
    <source>
        <dbReference type="ARBA" id="ARBA00015195"/>
    </source>
</evidence>
<evidence type="ECO:0000256" key="6">
    <source>
        <dbReference type="ARBA" id="ARBA00023306"/>
    </source>
</evidence>
<dbReference type="Gene3D" id="6.10.250.790">
    <property type="match status" value="1"/>
</dbReference>
<dbReference type="Proteomes" id="UP001172911">
    <property type="component" value="Unassembled WGS sequence"/>
</dbReference>
<evidence type="ECO:0000256" key="10">
    <source>
        <dbReference type="SAM" id="Coils"/>
    </source>
</evidence>
<dbReference type="InterPro" id="IPR036192">
    <property type="entry name" value="Cell_div_ZapA-like_sf"/>
</dbReference>
<dbReference type="InterPro" id="IPR007838">
    <property type="entry name" value="Cell_div_ZapA-like"/>
</dbReference>
<reference evidence="11" key="1">
    <citation type="journal article" date="2023" name="J. Hazard. Mater.">
        <title>Anaerobic biodegradation of pyrene and benzo[a]pyrene by a new sulfate-reducing Desulforamulus aquiferis strain DSA.</title>
        <authorList>
            <person name="Zhang Z."/>
            <person name="Sun J."/>
            <person name="Gong X."/>
            <person name="Wang C."/>
            <person name="Wang H."/>
        </authorList>
    </citation>
    <scope>NUCLEOTIDE SEQUENCE</scope>
    <source>
        <strain evidence="11">DSA</strain>
    </source>
</reference>
<gene>
    <name evidence="11" type="primary">zapA</name>
    <name evidence="11" type="ORF">P6N53_05550</name>
</gene>